<proteinExistence type="predicted"/>
<dbReference type="EMBL" id="JAYMRU010000050">
    <property type="protein sequence ID" value="MEM5405856.1"/>
    <property type="molecule type" value="Genomic_DNA"/>
</dbReference>
<sequence length="282" mass="31589">MEKKYQVFISSTYRDMKEERQAAVMSILSAGHIPAGMELFAAADVEQMDIIRRWIDESDIFVLILGGRYGSIDSTSGKSYIQLEYEYAVQTKKPLFALYLTEEMLDDKVRKQGRDMIEQDDTRAYKEFHSLVTGKLCAEVGHIKDINIEVPKAITALSRRHNLDGWIRASSVTAAPTAPLESVAQSNLSQHRVEWTQLIKVDASSGIPPSARIASIQYRLWSDIQGIPLLIRISSNAEGTMSQELSGPSGVAKVMVVDQQTFYVSFSHPMVQHEISVIGYEL</sequence>
<dbReference type="Proteomes" id="UP001392318">
    <property type="component" value="Unassembled WGS sequence"/>
</dbReference>
<name>A0ACC6RWJ4_9BURK</name>
<keyword evidence="2" id="KW-1185">Reference proteome</keyword>
<organism evidence="1 2">
    <name type="scientific">Paraburkholderia unamae</name>
    <dbReference type="NCBI Taxonomy" id="219649"/>
    <lineage>
        <taxon>Bacteria</taxon>
        <taxon>Pseudomonadati</taxon>
        <taxon>Pseudomonadota</taxon>
        <taxon>Betaproteobacteria</taxon>
        <taxon>Burkholderiales</taxon>
        <taxon>Burkholderiaceae</taxon>
        <taxon>Paraburkholderia</taxon>
    </lineage>
</organism>
<protein>
    <submittedName>
        <fullName evidence="1">DUF4062 domain-containing protein</fullName>
    </submittedName>
</protein>
<accession>A0ACC6RWJ4</accession>
<evidence type="ECO:0000313" key="2">
    <source>
        <dbReference type="Proteomes" id="UP001392318"/>
    </source>
</evidence>
<comment type="caution">
    <text evidence="1">The sequence shown here is derived from an EMBL/GenBank/DDBJ whole genome shotgun (WGS) entry which is preliminary data.</text>
</comment>
<gene>
    <name evidence="1" type="ORF">VSR83_38690</name>
</gene>
<reference evidence="1" key="1">
    <citation type="submission" date="2024-01" db="EMBL/GenBank/DDBJ databases">
        <title>The diversity of rhizobia nodulating Mimosa spp. in eleven states of Brazil covering several biomes is determined by host plant, location, and edaphic factors.</title>
        <authorList>
            <person name="Rouws L."/>
            <person name="Barauna A."/>
            <person name="Beukes C."/>
            <person name="De Faria S.M."/>
            <person name="Gross E."/>
            <person name="Dos Reis Junior F.B."/>
            <person name="Simon M."/>
            <person name="Maluk M."/>
            <person name="Odee D.W."/>
            <person name="Kenicer G."/>
            <person name="Young J.P.W."/>
            <person name="Reis V.M."/>
            <person name="Zilli J."/>
            <person name="James E.K."/>
        </authorList>
    </citation>
    <scope>NUCLEOTIDE SEQUENCE</scope>
    <source>
        <strain evidence="1">JPY452</strain>
    </source>
</reference>
<evidence type="ECO:0000313" key="1">
    <source>
        <dbReference type="EMBL" id="MEM5405856.1"/>
    </source>
</evidence>